<proteinExistence type="predicted"/>
<dbReference type="AlphaFoldDB" id="A0A0E9PI62"/>
<protein>
    <submittedName>
        <fullName evidence="1">Uncharacterized protein</fullName>
    </submittedName>
</protein>
<accession>A0A0E9PI62</accession>
<reference evidence="1" key="1">
    <citation type="submission" date="2014-11" db="EMBL/GenBank/DDBJ databases">
        <authorList>
            <person name="Amaro Gonzalez C."/>
        </authorList>
    </citation>
    <scope>NUCLEOTIDE SEQUENCE</scope>
</reference>
<reference evidence="1" key="2">
    <citation type="journal article" date="2015" name="Fish Shellfish Immunol.">
        <title>Early steps in the European eel (Anguilla anguilla)-Vibrio vulnificus interaction in the gills: Role of the RtxA13 toxin.</title>
        <authorList>
            <person name="Callol A."/>
            <person name="Pajuelo D."/>
            <person name="Ebbesson L."/>
            <person name="Teles M."/>
            <person name="MacKenzie S."/>
            <person name="Amaro C."/>
        </authorList>
    </citation>
    <scope>NUCLEOTIDE SEQUENCE</scope>
</reference>
<organism evidence="1">
    <name type="scientific">Anguilla anguilla</name>
    <name type="common">European freshwater eel</name>
    <name type="synonym">Muraena anguilla</name>
    <dbReference type="NCBI Taxonomy" id="7936"/>
    <lineage>
        <taxon>Eukaryota</taxon>
        <taxon>Metazoa</taxon>
        <taxon>Chordata</taxon>
        <taxon>Craniata</taxon>
        <taxon>Vertebrata</taxon>
        <taxon>Euteleostomi</taxon>
        <taxon>Actinopterygii</taxon>
        <taxon>Neopterygii</taxon>
        <taxon>Teleostei</taxon>
        <taxon>Anguilliformes</taxon>
        <taxon>Anguillidae</taxon>
        <taxon>Anguilla</taxon>
    </lineage>
</organism>
<dbReference type="EMBL" id="GBXM01104291">
    <property type="protein sequence ID" value="JAH04286.1"/>
    <property type="molecule type" value="Transcribed_RNA"/>
</dbReference>
<name>A0A0E9PI62_ANGAN</name>
<evidence type="ECO:0000313" key="1">
    <source>
        <dbReference type="EMBL" id="JAH04286.1"/>
    </source>
</evidence>
<sequence length="31" mass="3460">MQSGYKATVFGVEPNTAEFFILLCKLHSINT</sequence>